<evidence type="ECO:0000313" key="2">
    <source>
        <dbReference type="Proteomes" id="UP000295325"/>
    </source>
</evidence>
<dbReference type="GO" id="GO:0043565">
    <property type="term" value="F:sequence-specific DNA binding"/>
    <property type="evidence" value="ECO:0007669"/>
    <property type="project" value="InterPro"/>
</dbReference>
<accession>A0A4R7KCY6</accession>
<name>A0A4R7KCY6_9CLOT</name>
<dbReference type="Pfam" id="PF01527">
    <property type="entry name" value="HTH_Tnp_1"/>
    <property type="match status" value="1"/>
</dbReference>
<organism evidence="1 2">
    <name type="scientific">Fonticella tunisiensis</name>
    <dbReference type="NCBI Taxonomy" id="1096341"/>
    <lineage>
        <taxon>Bacteria</taxon>
        <taxon>Bacillati</taxon>
        <taxon>Bacillota</taxon>
        <taxon>Clostridia</taxon>
        <taxon>Eubacteriales</taxon>
        <taxon>Clostridiaceae</taxon>
        <taxon>Fonticella</taxon>
    </lineage>
</organism>
<protein>
    <submittedName>
        <fullName evidence="1">Transposase</fullName>
    </submittedName>
</protein>
<dbReference type="RefSeq" id="WP_133628748.1">
    <property type="nucleotide sequence ID" value="NZ_SOAZ01000019.1"/>
</dbReference>
<dbReference type="AlphaFoldDB" id="A0A4R7KCY6"/>
<dbReference type="InterPro" id="IPR010921">
    <property type="entry name" value="Trp_repressor/repl_initiator"/>
</dbReference>
<gene>
    <name evidence="1" type="ORF">EDD71_11937</name>
</gene>
<dbReference type="OrthoDB" id="1707197at2"/>
<dbReference type="GO" id="GO:0006313">
    <property type="term" value="P:DNA transposition"/>
    <property type="evidence" value="ECO:0007669"/>
    <property type="project" value="InterPro"/>
</dbReference>
<dbReference type="EMBL" id="SOAZ01000019">
    <property type="protein sequence ID" value="TDT51307.1"/>
    <property type="molecule type" value="Genomic_DNA"/>
</dbReference>
<proteinExistence type="predicted"/>
<dbReference type="SUPFAM" id="SSF48295">
    <property type="entry name" value="TrpR-like"/>
    <property type="match status" value="1"/>
</dbReference>
<comment type="caution">
    <text evidence="1">The sequence shown here is derived from an EMBL/GenBank/DDBJ whole genome shotgun (WGS) entry which is preliminary data.</text>
</comment>
<keyword evidence="2" id="KW-1185">Reference proteome</keyword>
<dbReference type="Proteomes" id="UP000295325">
    <property type="component" value="Unassembled WGS sequence"/>
</dbReference>
<dbReference type="GO" id="GO:0004803">
    <property type="term" value="F:transposase activity"/>
    <property type="evidence" value="ECO:0007669"/>
    <property type="project" value="InterPro"/>
</dbReference>
<evidence type="ECO:0000313" key="1">
    <source>
        <dbReference type="EMBL" id="TDT51307.1"/>
    </source>
</evidence>
<reference evidence="1 2" key="1">
    <citation type="submission" date="2019-03" db="EMBL/GenBank/DDBJ databases">
        <title>Genomic Encyclopedia of Type Strains, Phase IV (KMG-IV): sequencing the most valuable type-strain genomes for metagenomic binning, comparative biology and taxonomic classification.</title>
        <authorList>
            <person name="Goeker M."/>
        </authorList>
    </citation>
    <scope>NUCLEOTIDE SEQUENCE [LARGE SCALE GENOMIC DNA]</scope>
    <source>
        <strain evidence="1 2">DSM 24455</strain>
    </source>
</reference>
<dbReference type="InterPro" id="IPR002514">
    <property type="entry name" value="Transposase_8"/>
</dbReference>
<sequence>MSITRKKYTPEFKESIVKAAVETGNVSLVARQHGLA</sequence>